<dbReference type="PANTHER" id="PTHR35561:SF1">
    <property type="entry name" value="RNA 2',3'-CYCLIC PHOSPHODIESTERASE"/>
    <property type="match status" value="1"/>
</dbReference>
<dbReference type="InterPro" id="IPR009097">
    <property type="entry name" value="Cyclic_Pdiesterase"/>
</dbReference>
<dbReference type="SUPFAM" id="SSF55144">
    <property type="entry name" value="LigT-like"/>
    <property type="match status" value="1"/>
</dbReference>
<dbReference type="Pfam" id="PF02834">
    <property type="entry name" value="LigT_PEase"/>
    <property type="match status" value="1"/>
</dbReference>
<keyword evidence="1 2" id="KW-0378">Hydrolase</keyword>
<name>A0ABW8KAS2_9GAMM</name>
<comment type="catalytic activity">
    <reaction evidence="2">
        <text>a 3'-end 2',3'-cyclophospho-ribonucleotide-RNA + H2O = a 3'-end 2'-phospho-ribonucleotide-RNA + H(+)</text>
        <dbReference type="Rhea" id="RHEA:11828"/>
        <dbReference type="Rhea" id="RHEA-COMP:10464"/>
        <dbReference type="Rhea" id="RHEA-COMP:17353"/>
        <dbReference type="ChEBI" id="CHEBI:15377"/>
        <dbReference type="ChEBI" id="CHEBI:15378"/>
        <dbReference type="ChEBI" id="CHEBI:83064"/>
        <dbReference type="ChEBI" id="CHEBI:173113"/>
        <dbReference type="EC" id="3.1.4.58"/>
    </reaction>
</comment>
<dbReference type="EC" id="3.1.4.58" evidence="2"/>
<feature type="domain" description="Phosphoesterase HXTX" evidence="3">
    <location>
        <begin position="20"/>
        <end position="103"/>
    </location>
</feature>
<evidence type="ECO:0000256" key="1">
    <source>
        <dbReference type="ARBA" id="ARBA00022801"/>
    </source>
</evidence>
<feature type="active site" description="Proton donor" evidence="2">
    <location>
        <position position="52"/>
    </location>
</feature>
<keyword evidence="5" id="KW-1185">Reference proteome</keyword>
<comment type="similarity">
    <text evidence="2">Belongs to the 2H phosphoesterase superfamily. ThpR family.</text>
</comment>
<evidence type="ECO:0000259" key="3">
    <source>
        <dbReference type="Pfam" id="PF02834"/>
    </source>
</evidence>
<dbReference type="InterPro" id="IPR014051">
    <property type="entry name" value="Phosphoesterase_HXTX"/>
</dbReference>
<dbReference type="RefSeq" id="WP_404535001.1">
    <property type="nucleotide sequence ID" value="NZ_JADIKL010000001.1"/>
</dbReference>
<feature type="short sequence motif" description="HXTX 2" evidence="2">
    <location>
        <begin position="139"/>
        <end position="142"/>
    </location>
</feature>
<evidence type="ECO:0000313" key="5">
    <source>
        <dbReference type="Proteomes" id="UP001620397"/>
    </source>
</evidence>
<comment type="function">
    <text evidence="2">Hydrolyzes RNA 2',3'-cyclic phosphodiester to an RNA 2'-phosphomonoester.</text>
</comment>
<feature type="short sequence motif" description="HXTX 1" evidence="2">
    <location>
        <begin position="52"/>
        <end position="55"/>
    </location>
</feature>
<dbReference type="Gene3D" id="3.90.1140.10">
    <property type="entry name" value="Cyclic phosphodiesterase"/>
    <property type="match status" value="1"/>
</dbReference>
<comment type="caution">
    <text evidence="4">The sequence shown here is derived from an EMBL/GenBank/DDBJ whole genome shotgun (WGS) entry which is preliminary data.</text>
</comment>
<dbReference type="EMBL" id="JADIKL010000001">
    <property type="protein sequence ID" value="MFK2929231.1"/>
    <property type="molecule type" value="Genomic_DNA"/>
</dbReference>
<proteinExistence type="inferred from homology"/>
<dbReference type="PANTHER" id="PTHR35561">
    <property type="entry name" value="RNA 2',3'-CYCLIC PHOSPHODIESTERASE"/>
    <property type="match status" value="1"/>
</dbReference>
<dbReference type="InterPro" id="IPR004175">
    <property type="entry name" value="RNA_CPDase"/>
</dbReference>
<dbReference type="NCBIfam" id="TIGR02258">
    <property type="entry name" value="2_5_ligase"/>
    <property type="match status" value="1"/>
</dbReference>
<evidence type="ECO:0000313" key="4">
    <source>
        <dbReference type="EMBL" id="MFK2929231.1"/>
    </source>
</evidence>
<dbReference type="HAMAP" id="MF_01940">
    <property type="entry name" value="RNA_CPDase"/>
    <property type="match status" value="1"/>
</dbReference>
<reference evidence="4 5" key="1">
    <citation type="submission" date="2020-10" db="EMBL/GenBank/DDBJ databases">
        <title>Phylogeny of dyella-like bacteria.</title>
        <authorList>
            <person name="Fu J."/>
        </authorList>
    </citation>
    <scope>NUCLEOTIDE SEQUENCE [LARGE SCALE GENOMIC DNA]</scope>
    <source>
        <strain evidence="4 5">DKC-1</strain>
    </source>
</reference>
<sequence>MSDSSMGLKGICRLFLALLPDEETRESLSRTAAEAGIPQDAGLRPVNPRRYHATLHFLGEYPAARPDLAAAVERLAGGLHVAAFDWTLDRVRSFHGRRPPRVLCGGSAPEALQQLWQRWHDLLLQELPGLALDERFVPHVTLGYGRAVLPAAAVTPVHWPVRELALLESHPGQGDYRMLASWVLPPG</sequence>
<feature type="active site" description="Proton acceptor" evidence="2">
    <location>
        <position position="139"/>
    </location>
</feature>
<gene>
    <name evidence="4" type="primary">thpR</name>
    <name evidence="4" type="ORF">ISP14_00365</name>
</gene>
<protein>
    <recommendedName>
        <fullName evidence="2">RNA 2',3'-cyclic phosphodiesterase</fullName>
        <shortName evidence="2">RNA 2',3'-CPDase</shortName>
        <ecNumber evidence="2">3.1.4.58</ecNumber>
    </recommendedName>
</protein>
<organism evidence="4 5">
    <name type="scientific">Dyella agri</name>
    <dbReference type="NCBI Taxonomy" id="1926869"/>
    <lineage>
        <taxon>Bacteria</taxon>
        <taxon>Pseudomonadati</taxon>
        <taxon>Pseudomonadota</taxon>
        <taxon>Gammaproteobacteria</taxon>
        <taxon>Lysobacterales</taxon>
        <taxon>Rhodanobacteraceae</taxon>
        <taxon>Dyella</taxon>
    </lineage>
</organism>
<evidence type="ECO:0000256" key="2">
    <source>
        <dbReference type="HAMAP-Rule" id="MF_01940"/>
    </source>
</evidence>
<accession>A0ABW8KAS2</accession>
<dbReference type="Proteomes" id="UP001620397">
    <property type="component" value="Unassembled WGS sequence"/>
</dbReference>